<keyword evidence="3" id="KW-0175">Coiled coil</keyword>
<evidence type="ECO:0000256" key="3">
    <source>
        <dbReference type="SAM" id="Coils"/>
    </source>
</evidence>
<feature type="region of interest" description="Disordered" evidence="4">
    <location>
        <begin position="29"/>
        <end position="48"/>
    </location>
</feature>
<dbReference type="AlphaFoldDB" id="A0A7L3XIE1"/>
<feature type="non-terminal residue" evidence="5">
    <location>
        <position position="1149"/>
    </location>
</feature>
<dbReference type="InterPro" id="IPR032675">
    <property type="entry name" value="LRR_dom_sf"/>
</dbReference>
<feature type="region of interest" description="Disordered" evidence="4">
    <location>
        <begin position="335"/>
        <end position="369"/>
    </location>
</feature>
<evidence type="ECO:0000313" key="6">
    <source>
        <dbReference type="Proteomes" id="UP000535403"/>
    </source>
</evidence>
<evidence type="ECO:0000256" key="1">
    <source>
        <dbReference type="ARBA" id="ARBA00022614"/>
    </source>
</evidence>
<sequence length="1149" mass="133562">VESKMSEDIEGIEKEIEIELNRISVSSFEADDPVTEVSDESLSDSETVSDDLPESVLSYLNFIRSRNQDAEKLILQDLEDEEITSKQGSQLKCNVNGVVSCHASDYLAELASEYNEDPEQFKKRVLFEIENEDLQIATTPSYDSQSTSDAVVCLVDYKFVADVEMSISLTHCEVEEKCRQEFEQWEKRQKELEDEKKKKWKAEREAEEKQNEEEHARRVQRLEEFEAERIKLELLHKKQQTVIEDELQKEKKAWRNKMMQHKESIMKLQLQMEEEKKALEEQKAKERQHLAEQENTAAVKIQARFRSFLVHKKYAPILKEWKDEIKKKQKILKEIEREKKEKEEKRKRRMEEKRQKAEEEKKSQEELERQEYLEQVRRREEYEKKKARLRLERENQLQIRREEQRKLGEKRVKAVMSESGENKENVKKDKQTENTKVIREQKKELNKQVEEQKEKQTEMVDETKNWMIPVERNLTPTPNMLGSEKKEHSSQVNNENVYMNSVTHVEENYSQTGDLNKAPNSHTTKDESVNFGANHMLGNKANNICSSPPNIQPNASNREVKDQFSQSETMEKTLFLMEDANEEVRETWDRIQDVAECSSRRILPDDIEKKRINWMNACKSWSKIYEENQRKQATIKKRPRKSSVSKMPPLSRQKIIHSGPWNTLQQVTTLTLEDLPACSLSTLSECSNLQVLTLRRCGLVALEGLSSCKDLKYINVEENNIQIIDCENLENLCILILNKNHLSSVCGLDGCINLQNLELSYNRITRIGGLEPLKNLQQLIVDHNQLISTKGLCEAPTLIHLDCSFNHLTQAEGLENCGLLQILKLQGNNLQELPRLENHVLLRELYLDDNSICAMRMLSLYWLPLLQIISLSQNRLMELVPLNSFISLEKLDIKNNCLSDLKGVITWLSGCHKLRELSLSGNPLLQERNWRPSLCKILPSLQFLDGEILNYHTLTTTERIKGSESRTFLELCEVQIEENVLLKKKAAELGIASSIDSAQGQCWYFNQLMKLSINHRYAHEYSELNITDRDGPEALQSHLKQTSPGCLQENNLFIMGATENKQVLLDPSERWITTGRIQATFISSSIPVHQKENKEDQRVKQKSTEPCINYSRESKGNNNMSTQLTLQQSVIVASNMGRDLQHFENDTER</sequence>
<keyword evidence="1" id="KW-0433">Leucine-rich repeat</keyword>
<dbReference type="InterPro" id="IPR001611">
    <property type="entry name" value="Leu-rich_rpt"/>
</dbReference>
<protein>
    <submittedName>
        <fullName evidence="5">LRIQ1 protein</fullName>
    </submittedName>
</protein>
<accession>A0A7L3XIE1</accession>
<dbReference type="Proteomes" id="UP000535403">
    <property type="component" value="Unassembled WGS sequence"/>
</dbReference>
<dbReference type="EMBL" id="VZUG01009074">
    <property type="protein sequence ID" value="NXV87349.1"/>
    <property type="molecule type" value="Genomic_DNA"/>
</dbReference>
<dbReference type="PANTHER" id="PTHR46652">
    <property type="entry name" value="LEUCINE-RICH REPEAT AND IQ DOMAIN-CONTAINING PROTEIN 1-RELATED"/>
    <property type="match status" value="1"/>
</dbReference>
<evidence type="ECO:0000256" key="2">
    <source>
        <dbReference type="ARBA" id="ARBA00022737"/>
    </source>
</evidence>
<name>A0A7L3XIE1_9AVES</name>
<gene>
    <name evidence="5" type="primary">Lrriq1_1</name>
    <name evidence="5" type="ORF">CALBOR_R11465</name>
</gene>
<dbReference type="PROSITE" id="PS50096">
    <property type="entry name" value="IQ"/>
    <property type="match status" value="1"/>
</dbReference>
<dbReference type="FunFam" id="3.80.10.10:FF:001142">
    <property type="entry name" value="Leucine-rich repeats and IQ motif containing 1"/>
    <property type="match status" value="1"/>
</dbReference>
<reference evidence="5 6" key="1">
    <citation type="submission" date="2019-09" db="EMBL/GenBank/DDBJ databases">
        <title>Bird 10,000 Genomes (B10K) Project - Family phase.</title>
        <authorList>
            <person name="Zhang G."/>
        </authorList>
    </citation>
    <scope>NUCLEOTIDE SEQUENCE [LARGE SCALE GENOMIC DNA]</scope>
    <source>
        <strain evidence="5">OUT-0025</strain>
        <tissue evidence="5">Blood</tissue>
    </source>
</reference>
<feature type="non-terminal residue" evidence="5">
    <location>
        <position position="1"/>
    </location>
</feature>
<keyword evidence="2" id="KW-0677">Repeat</keyword>
<dbReference type="PANTHER" id="PTHR46652:SF7">
    <property type="entry name" value="LEUCINE-RICH REPEAT AND IQ DOMAIN-CONTAINING PROTEIN 1"/>
    <property type="match status" value="1"/>
</dbReference>
<feature type="coiled-coil region" evidence="3">
    <location>
        <begin position="428"/>
        <end position="462"/>
    </location>
</feature>
<evidence type="ECO:0000256" key="4">
    <source>
        <dbReference type="SAM" id="MobiDB-lite"/>
    </source>
</evidence>
<dbReference type="PROSITE" id="PS51450">
    <property type="entry name" value="LRR"/>
    <property type="match status" value="3"/>
</dbReference>
<proteinExistence type="predicted"/>
<organism evidence="5 6">
    <name type="scientific">Calonectris borealis</name>
    <name type="common">Cory's shearwater</name>
    <dbReference type="NCBI Taxonomy" id="1323832"/>
    <lineage>
        <taxon>Eukaryota</taxon>
        <taxon>Metazoa</taxon>
        <taxon>Chordata</taxon>
        <taxon>Craniata</taxon>
        <taxon>Vertebrata</taxon>
        <taxon>Euteleostomi</taxon>
        <taxon>Archelosauria</taxon>
        <taxon>Archosauria</taxon>
        <taxon>Dinosauria</taxon>
        <taxon>Saurischia</taxon>
        <taxon>Theropoda</taxon>
        <taxon>Coelurosauria</taxon>
        <taxon>Aves</taxon>
        <taxon>Neognathae</taxon>
        <taxon>Neoaves</taxon>
        <taxon>Aequornithes</taxon>
        <taxon>Procellariiformes</taxon>
        <taxon>Procellariidae</taxon>
        <taxon>Calonectris</taxon>
    </lineage>
</organism>
<comment type="caution">
    <text evidence="5">The sequence shown here is derived from an EMBL/GenBank/DDBJ whole genome shotgun (WGS) entry which is preliminary data.</text>
</comment>
<evidence type="ECO:0000313" key="5">
    <source>
        <dbReference type="EMBL" id="NXV87349.1"/>
    </source>
</evidence>
<dbReference type="InterPro" id="IPR050836">
    <property type="entry name" value="SDS22/Internalin_LRR"/>
</dbReference>
<dbReference type="SUPFAM" id="SSF52058">
    <property type="entry name" value="L domain-like"/>
    <property type="match status" value="1"/>
</dbReference>
<keyword evidence="6" id="KW-1185">Reference proteome</keyword>
<dbReference type="Gene3D" id="3.80.10.10">
    <property type="entry name" value="Ribonuclease Inhibitor"/>
    <property type="match status" value="2"/>
</dbReference>